<name>A0ABQ0A738_9GAMM</name>
<dbReference type="Pfam" id="PF13524">
    <property type="entry name" value="Glyco_trans_1_2"/>
    <property type="match status" value="1"/>
</dbReference>
<dbReference type="InterPro" id="IPR055259">
    <property type="entry name" value="YkvP/CgeB_Glyco_trans-like"/>
</dbReference>
<keyword evidence="3" id="KW-1185">Reference proteome</keyword>
<comment type="caution">
    <text evidence="2">The sequence shown here is derived from an EMBL/GenBank/DDBJ whole genome shotgun (WGS) entry which is preliminary data.</text>
</comment>
<feature type="domain" description="Spore protein YkvP/CgeB glycosyl transferase-like" evidence="1">
    <location>
        <begin position="188"/>
        <end position="314"/>
    </location>
</feature>
<gene>
    <name evidence="2" type="ORF">NBRC116591_12270</name>
</gene>
<organism evidence="2 3">
    <name type="scientific">Sessilibacter corallicola</name>
    <dbReference type="NCBI Taxonomy" id="2904075"/>
    <lineage>
        <taxon>Bacteria</taxon>
        <taxon>Pseudomonadati</taxon>
        <taxon>Pseudomonadota</taxon>
        <taxon>Gammaproteobacteria</taxon>
        <taxon>Cellvibrionales</taxon>
        <taxon>Cellvibrionaceae</taxon>
        <taxon>Sessilibacter</taxon>
    </lineage>
</organism>
<evidence type="ECO:0000259" key="1">
    <source>
        <dbReference type="Pfam" id="PF13524"/>
    </source>
</evidence>
<accession>A0ABQ0A738</accession>
<protein>
    <recommendedName>
        <fullName evidence="1">Spore protein YkvP/CgeB glycosyl transferase-like domain-containing protein</fullName>
    </recommendedName>
</protein>
<evidence type="ECO:0000313" key="2">
    <source>
        <dbReference type="EMBL" id="GAA6167417.1"/>
    </source>
</evidence>
<evidence type="ECO:0000313" key="3">
    <source>
        <dbReference type="Proteomes" id="UP001465153"/>
    </source>
</evidence>
<dbReference type="EMBL" id="BAABWN010000003">
    <property type="protein sequence ID" value="GAA6167417.1"/>
    <property type="molecule type" value="Genomic_DNA"/>
</dbReference>
<dbReference type="RefSeq" id="WP_353302065.1">
    <property type="nucleotide sequence ID" value="NZ_BAABWN010000003.1"/>
</dbReference>
<reference evidence="2 3" key="1">
    <citation type="submission" date="2024-04" db="EMBL/GenBank/DDBJ databases">
        <title>Draft genome sequence of Sessilibacter corallicola NBRC 116591.</title>
        <authorList>
            <person name="Miyakawa T."/>
            <person name="Kusuya Y."/>
            <person name="Miura T."/>
        </authorList>
    </citation>
    <scope>NUCLEOTIDE SEQUENCE [LARGE SCALE GENOMIC DNA]</scope>
    <source>
        <strain evidence="2 3">KU-00831-HH</strain>
    </source>
</reference>
<proteinExistence type="predicted"/>
<sequence>MRILHVAHQQLRKYGHNRVSWGQKLYFGLIRNNHCVQSFSDRDVAAFEAPLGIRDLGKKKANARLLQTVEAFEPDLMIVGHCDIIANETLEAARAINPNLIIAGCNNDPLFVPENVDKIKTRVQVVDSMFVSTGVKELGLFEGARAKLWHMPNPVDTSIETFDASASTSLPTDLIFCSKETSYTERGRWVEDLQTQLPKAINFKTPGSFGQPGVWGRDYDRALSQSKMGLNLNRQEGLHWYSSARMAQLVGNGLLTFTHEGGQFDELLPPESLVYFSDYDDLKNKVVEFHQDDAKRRYWASRGREFFHREINSTLYAQYIVEAAMGLPFSHAYVWAENP</sequence>
<dbReference type="Proteomes" id="UP001465153">
    <property type="component" value="Unassembled WGS sequence"/>
</dbReference>